<dbReference type="InterPro" id="IPR011989">
    <property type="entry name" value="ARM-like"/>
</dbReference>
<dbReference type="EMBL" id="BAAAQD010000013">
    <property type="protein sequence ID" value="GAA1535135.1"/>
    <property type="molecule type" value="Genomic_DNA"/>
</dbReference>
<sequence>MLAAVVRHAVELEDDYVDVASTLEALSASGDTALVSPLHEALDRFLDDGNFYGRDLIARILAGIQGPAALPALLRASARDLHDDQDSLSAEIIVLLEADRATARRTVVEFATSDTPELRHTGLWALGFVAEAQDIELLAAAATAVDAAVRSTAIGSIPDPDGDDRAYRVILSALDDPDQQVRAAAVSRLGFTDRTDAVAPLAARVDDPAPQVRSMVAYALGRLCGADTIPALLHLLHDPDQHVRERAVEALGSVGGSAAVDTLLGLAAAEDPQLRAQAAAALAKAVDSDLRVSQHLVALAQDSEAAVRAATISGLSGSGVNASRWASLVAGLAADPDPVVRLRVAVAARRLPLDAARDILRRYARDPDERVRGIAGIELERLTGPNAR</sequence>
<proteinExistence type="predicted"/>
<reference evidence="3" key="1">
    <citation type="journal article" date="2019" name="Int. J. Syst. Evol. Microbiol.">
        <title>The Global Catalogue of Microorganisms (GCM) 10K type strain sequencing project: providing services to taxonomists for standard genome sequencing and annotation.</title>
        <authorList>
            <consortium name="The Broad Institute Genomics Platform"/>
            <consortium name="The Broad Institute Genome Sequencing Center for Infectious Disease"/>
            <person name="Wu L."/>
            <person name="Ma J."/>
        </authorList>
    </citation>
    <scope>NUCLEOTIDE SEQUENCE [LARGE SCALE GENOMIC DNA]</scope>
    <source>
        <strain evidence="3">JCM 15933</strain>
    </source>
</reference>
<dbReference type="PANTHER" id="PTHR12697:SF5">
    <property type="entry name" value="DEOXYHYPUSINE HYDROXYLASE"/>
    <property type="match status" value="1"/>
</dbReference>
<protein>
    <recommendedName>
        <fullName evidence="4">HEAT repeat domain-containing protein</fullName>
    </recommendedName>
</protein>
<evidence type="ECO:0000313" key="3">
    <source>
        <dbReference type="Proteomes" id="UP001501470"/>
    </source>
</evidence>
<dbReference type="Pfam" id="PF13646">
    <property type="entry name" value="HEAT_2"/>
    <property type="match status" value="1"/>
</dbReference>
<dbReference type="SMART" id="SM00567">
    <property type="entry name" value="EZ_HEAT"/>
    <property type="match status" value="8"/>
</dbReference>
<accession>A0ABP4M0B4</accession>
<dbReference type="Gene3D" id="1.25.10.10">
    <property type="entry name" value="Leucine-rich Repeat Variant"/>
    <property type="match status" value="3"/>
</dbReference>
<name>A0ABP4M0B4_9ACTN</name>
<comment type="function">
    <text evidence="1">Catalyzes the hydroxylation of the N(6)-(4-aminobutyl)-L-lysine intermediate produced by deoxyhypusine synthase/DHPS on a critical lysine of the eukaryotic translation initiation factor 5A/eIF-5A. This is the second step of the post-translational modification of that lysine into an unusual amino acid residue named hypusine. Hypusination is unique to mature eIF-5A factor and is essential for its function.</text>
</comment>
<comment type="caution">
    <text evidence="2">The sequence shown here is derived from an EMBL/GenBank/DDBJ whole genome shotgun (WGS) entry which is preliminary data.</text>
</comment>
<keyword evidence="3" id="KW-1185">Reference proteome</keyword>
<dbReference type="InterPro" id="IPR016024">
    <property type="entry name" value="ARM-type_fold"/>
</dbReference>
<dbReference type="PROSITE" id="PS50077">
    <property type="entry name" value="HEAT_REPEAT"/>
    <property type="match status" value="1"/>
</dbReference>
<evidence type="ECO:0000256" key="1">
    <source>
        <dbReference type="ARBA" id="ARBA00045876"/>
    </source>
</evidence>
<gene>
    <name evidence="2" type="ORF">GCM10009827_061700</name>
</gene>
<evidence type="ECO:0000313" key="2">
    <source>
        <dbReference type="EMBL" id="GAA1535135.1"/>
    </source>
</evidence>
<evidence type="ECO:0008006" key="4">
    <source>
        <dbReference type="Google" id="ProtNLM"/>
    </source>
</evidence>
<dbReference type="InterPro" id="IPR004155">
    <property type="entry name" value="PBS_lyase_HEAT"/>
</dbReference>
<dbReference type="Proteomes" id="UP001501470">
    <property type="component" value="Unassembled WGS sequence"/>
</dbReference>
<dbReference type="PANTHER" id="PTHR12697">
    <property type="entry name" value="PBS LYASE HEAT-LIKE PROTEIN"/>
    <property type="match status" value="1"/>
</dbReference>
<organism evidence="2 3">
    <name type="scientific">Dactylosporangium maewongense</name>
    <dbReference type="NCBI Taxonomy" id="634393"/>
    <lineage>
        <taxon>Bacteria</taxon>
        <taxon>Bacillati</taxon>
        <taxon>Actinomycetota</taxon>
        <taxon>Actinomycetes</taxon>
        <taxon>Micromonosporales</taxon>
        <taxon>Micromonosporaceae</taxon>
        <taxon>Dactylosporangium</taxon>
    </lineage>
</organism>
<dbReference type="SUPFAM" id="SSF48371">
    <property type="entry name" value="ARM repeat"/>
    <property type="match status" value="2"/>
</dbReference>
<dbReference type="InterPro" id="IPR021133">
    <property type="entry name" value="HEAT_type_2"/>
</dbReference>